<feature type="domain" description="DUF7507" evidence="2">
    <location>
        <begin position="377"/>
        <end position="474"/>
    </location>
</feature>
<feature type="domain" description="DUF7507" evidence="2">
    <location>
        <begin position="626"/>
        <end position="732"/>
    </location>
</feature>
<feature type="domain" description="DUF7507" evidence="2">
    <location>
        <begin position="2"/>
        <end position="87"/>
    </location>
</feature>
<dbReference type="Proteomes" id="UP000239532">
    <property type="component" value="Unassembled WGS sequence"/>
</dbReference>
<feature type="domain" description="DUF7507" evidence="2">
    <location>
        <begin position="497"/>
        <end position="603"/>
    </location>
</feature>
<name>A0A2S9WQ35_9FLAO</name>
<feature type="region of interest" description="Disordered" evidence="1">
    <location>
        <begin position="68"/>
        <end position="106"/>
    </location>
</feature>
<feature type="domain" description="DUF7507" evidence="2">
    <location>
        <begin position="1013"/>
        <end position="1119"/>
    </location>
</feature>
<feature type="domain" description="DUF7507" evidence="2">
    <location>
        <begin position="110"/>
        <end position="216"/>
    </location>
</feature>
<organism evidence="3 4">
    <name type="scientific">Nonlabens agnitus</name>
    <dbReference type="NCBI Taxonomy" id="870484"/>
    <lineage>
        <taxon>Bacteria</taxon>
        <taxon>Pseudomonadati</taxon>
        <taxon>Bacteroidota</taxon>
        <taxon>Flavobacteriia</taxon>
        <taxon>Flavobacteriales</taxon>
        <taxon>Flavobacteriaceae</taxon>
        <taxon>Nonlabens</taxon>
    </lineage>
</organism>
<dbReference type="PANTHER" id="PTHR34819">
    <property type="entry name" value="LARGE CYSTEINE-RICH PERIPLASMIC PROTEIN OMCB"/>
    <property type="match status" value="1"/>
</dbReference>
<evidence type="ECO:0000259" key="2">
    <source>
        <dbReference type="Pfam" id="PF24346"/>
    </source>
</evidence>
<protein>
    <recommendedName>
        <fullName evidence="2">DUF7507 domain-containing protein</fullName>
    </recommendedName>
</protein>
<feature type="compositionally biased region" description="Low complexity" evidence="1">
    <location>
        <begin position="595"/>
        <end position="610"/>
    </location>
</feature>
<feature type="domain" description="DUF7507" evidence="2">
    <location>
        <begin position="239"/>
        <end position="345"/>
    </location>
</feature>
<feature type="compositionally biased region" description="Acidic residues" evidence="1">
    <location>
        <begin position="726"/>
        <end position="735"/>
    </location>
</feature>
<dbReference type="InterPro" id="IPR055354">
    <property type="entry name" value="DUF7507"/>
</dbReference>
<feature type="domain" description="DUF7507" evidence="2">
    <location>
        <begin position="884"/>
        <end position="990"/>
    </location>
</feature>
<feature type="region of interest" description="Disordered" evidence="1">
    <location>
        <begin position="838"/>
        <end position="880"/>
    </location>
</feature>
<dbReference type="InterPro" id="IPR047589">
    <property type="entry name" value="DUF11_rpt"/>
</dbReference>
<evidence type="ECO:0000313" key="4">
    <source>
        <dbReference type="Proteomes" id="UP000239532"/>
    </source>
</evidence>
<feature type="region of interest" description="Disordered" evidence="1">
    <location>
        <begin position="1100"/>
        <end position="1138"/>
    </location>
</feature>
<accession>A0A2S9WQ35</accession>
<gene>
    <name evidence="3" type="ORF">BST86_00130</name>
</gene>
<feature type="region of interest" description="Disordered" evidence="1">
    <location>
        <begin position="461"/>
        <end position="487"/>
    </location>
</feature>
<feature type="compositionally biased region" description="Acidic residues" evidence="1">
    <location>
        <begin position="984"/>
        <end position="993"/>
    </location>
</feature>
<keyword evidence="4" id="KW-1185">Reference proteome</keyword>
<comment type="caution">
    <text evidence="3">The sequence shown here is derived from an EMBL/GenBank/DDBJ whole genome shotgun (WGS) entry which is preliminary data.</text>
</comment>
<feature type="region of interest" description="Disordered" evidence="1">
    <location>
        <begin position="971"/>
        <end position="1009"/>
    </location>
</feature>
<dbReference type="Pfam" id="PF24346">
    <property type="entry name" value="DUF7507"/>
    <property type="match status" value="10"/>
</dbReference>
<dbReference type="NCBIfam" id="TIGR01451">
    <property type="entry name" value="B_ant_repeat"/>
    <property type="match status" value="10"/>
</dbReference>
<feature type="region of interest" description="Disordered" evidence="1">
    <location>
        <begin position="1234"/>
        <end position="1270"/>
    </location>
</feature>
<feature type="compositionally biased region" description="Acidic residues" evidence="1">
    <location>
        <begin position="210"/>
        <end position="235"/>
    </location>
</feature>
<evidence type="ECO:0000256" key="1">
    <source>
        <dbReference type="SAM" id="MobiDB-lite"/>
    </source>
</evidence>
<feature type="domain" description="DUF7507" evidence="2">
    <location>
        <begin position="755"/>
        <end position="861"/>
    </location>
</feature>
<feature type="compositionally biased region" description="Acidic residues" evidence="1">
    <location>
        <begin position="339"/>
        <end position="348"/>
    </location>
</feature>
<feature type="compositionally biased region" description="Acidic residues" evidence="1">
    <location>
        <begin position="855"/>
        <end position="880"/>
    </location>
</feature>
<feature type="domain" description="DUF7507" evidence="2">
    <location>
        <begin position="1154"/>
        <end position="1248"/>
    </location>
</feature>
<proteinExistence type="predicted"/>
<feature type="region of interest" description="Disordered" evidence="1">
    <location>
        <begin position="592"/>
        <end position="621"/>
    </location>
</feature>
<dbReference type="EMBL" id="MQUC01000003">
    <property type="protein sequence ID" value="PRP65609.1"/>
    <property type="molecule type" value="Genomic_DNA"/>
</dbReference>
<dbReference type="PANTHER" id="PTHR34819:SF3">
    <property type="entry name" value="CELL SURFACE PROTEIN"/>
    <property type="match status" value="1"/>
</dbReference>
<dbReference type="InterPro" id="IPR051172">
    <property type="entry name" value="Chlamydia_OmcB"/>
</dbReference>
<feature type="region of interest" description="Disordered" evidence="1">
    <location>
        <begin position="713"/>
        <end position="751"/>
    </location>
</feature>
<feature type="region of interest" description="Disordered" evidence="1">
    <location>
        <begin position="326"/>
        <end position="360"/>
    </location>
</feature>
<feature type="region of interest" description="Disordered" evidence="1">
    <location>
        <begin position="197"/>
        <end position="235"/>
    </location>
</feature>
<feature type="compositionally biased region" description="Acidic residues" evidence="1">
    <location>
        <begin position="1242"/>
        <end position="1267"/>
    </location>
</feature>
<reference evidence="3 4" key="1">
    <citation type="submission" date="2016-11" db="EMBL/GenBank/DDBJ databases">
        <title>Trade-off between light-utilization and light-protection in marine flavobacteria.</title>
        <authorList>
            <person name="Kumagai Y."/>
        </authorList>
    </citation>
    <scope>NUCLEOTIDE SEQUENCE [LARGE SCALE GENOMIC DNA]</scope>
    <source>
        <strain evidence="3 4">JCM 17109</strain>
    </source>
</reference>
<evidence type="ECO:0000313" key="3">
    <source>
        <dbReference type="EMBL" id="PRP65609.1"/>
    </source>
</evidence>
<feature type="compositionally biased region" description="Acidic residues" evidence="1">
    <location>
        <begin position="81"/>
        <end position="106"/>
    </location>
</feature>
<sequence length="1309" mass="134822">MGETISYSFEVTNSGATTLTNVTVTDPLLDGANGTLTGGPIATLAPGATDTTFSGSYTIQQSDIDAQSVSNQATATGTTPDGDDVSDLSDDNSNLEDDPTDTNLPEDSEISIIKTSVFNDENGDGFAQLGETISYSFEVTNSGATTLTNVTVTDPLLVAPSGSLTGGPIATLAPGAIDTTTFSGSYTIQQSDIDAQSVSNQATATGTTPDGDDVSDLSDDNSNLEDDPTDTNLPEDSEISIIKTSVFNDENGDGFAQLGETISYSFEVTNSGATTLTNVTVTDPLLVAPSGSLTGGPIASLAPGAVDTATFSGSYTIQQSDIDAQSVSNQATATGTTPDGDDVSDLSDDNSNLENDPTDTDLLKNGRISLIKIGVFNDENNDGVAQVGETISYSFVVTNTGNVTLTNVIIADPLLVTPNGSLTGGPIASLVPGESDSNTFVGTYTLSLTDVNASQVSNQATVEAQDPDNSNVTDLSDDNSNFENDPTITSYDAVDAINLIKRGTFNDENGDGSAQVGETVSYSFTIRNAGNRTITNIVLSDPLLQGINGTLTGGPITSLVPGAIDTTTFSGSYTIQQSDIDNLQVTNQAIVTGQDPDNNNVTDTSDDNSPIENDPTDTDLPEDSEISIIKTSVFNDENGDGFAQLGETISYSFEVTNSGATTLTNVTVTDPLLDGANGTLTGGPIATLAPGATDTTTFSGSYTIQQSDIDAQSVSNQATATGTTPDGDDVSDLSDDNSNLENDPTDTNLPEDSEISIIKTSVFNDENGDGFAQLGETISYSFEVTNSGATTLTNVTVTDPLLVAPSGSLTGGPIASLAPGAVDTTTFSGSYTIQQSDIDAQSVSNQATATGTTPDGDDVSDLSDDNSNLEDDPTDTNLPEDSEISIIKTSVFNDENGDGFAQLGETISYSFEVTNSGATTLTNVTVTDPLLVAPSGSLTGGPIASLAPGAVDTATFSGSYTIQQSDIDAQSVSNQATATGTTPDGDDVSDLSDDNSNLENDPTDTNLPEDSEISIIKTSVFNDENGDGFAQLGETISYSFEVTNSGATTLTNVTVTDPLLDGANGTLTGGPIATLAPGATDTTTFSGSYTIQQSDIDAQSVSNQATATGTTPDGDDVSDLSDDNSNLENDPTDTDLPDDSDILLLKESTFNDENGDGFAQLGETISYSFTVTNTGATTLTDITITDPLLVAPNGSLTGGPIASLAPGAVDTTTFSGSYTIQQSDIDAGTVTNQALATGTNPDGDDVTDTSDDPNNPTDEDPDGDGDPDDQRIRTFQMTVTYRCLRRARSTMRTVTASHSWARRSATASL</sequence>
<feature type="compositionally biased region" description="Acidic residues" evidence="1">
    <location>
        <begin position="1113"/>
        <end position="1122"/>
    </location>
</feature>